<keyword evidence="3 4" id="KW-0067">ATP-binding</keyword>
<protein>
    <submittedName>
        <fullName evidence="6">ATP-grasp domain-containing protein</fullName>
    </submittedName>
</protein>
<evidence type="ECO:0000259" key="5">
    <source>
        <dbReference type="PROSITE" id="PS50975"/>
    </source>
</evidence>
<evidence type="ECO:0000256" key="3">
    <source>
        <dbReference type="ARBA" id="ARBA00022840"/>
    </source>
</evidence>
<sequence length="378" mass="42307">MEKNLAIIGASYLQLPLIQKAKKLGYITHVFAWKINDVGERAADYFYPISIVEKECILKKCREIGICGICSIASDLAVITVNYVAEELGLNGNSLETTDVSTNKYLMRQIFKKNGDPSPKSMKVDLNTDLDKINIIYPVIVKPTDRSGSRGIFKVEDSRDLADSVKKSVEQSFEKKALIEEFAEGNEYSVEYISYHGEHHFLALTKKITTGAPNFIEKAHIEPADVDSVILNRVKQTIEHALDSLGIKNSASHSEIKIDIDGNIKIIEIGGRMGGDCIGSDLVWYSTGIDYVKAVIQVACGKKPDLEPCGEKMHVKAVYIFSHEDLVEYKRIKQTFPQKILREVFLNESLIGKATNSSDRAGCYIIREDETDYLNKQD</sequence>
<name>A0A6L6XFF1_9FIRM</name>
<dbReference type="GO" id="GO:0005524">
    <property type="term" value="F:ATP binding"/>
    <property type="evidence" value="ECO:0007669"/>
    <property type="project" value="UniProtKB-UniRule"/>
</dbReference>
<accession>A0A6L6XFF1</accession>
<evidence type="ECO:0000256" key="4">
    <source>
        <dbReference type="PROSITE-ProRule" id="PRU00409"/>
    </source>
</evidence>
<dbReference type="InterPro" id="IPR011761">
    <property type="entry name" value="ATP-grasp"/>
</dbReference>
<evidence type="ECO:0000256" key="1">
    <source>
        <dbReference type="ARBA" id="ARBA00022598"/>
    </source>
</evidence>
<proteinExistence type="predicted"/>
<evidence type="ECO:0000313" key="6">
    <source>
        <dbReference type="EMBL" id="MVQ45881.1"/>
    </source>
</evidence>
<dbReference type="EMBL" id="WGGT01000010">
    <property type="protein sequence ID" value="MVQ45881.1"/>
    <property type="molecule type" value="Genomic_DNA"/>
</dbReference>
<dbReference type="GO" id="GO:0046872">
    <property type="term" value="F:metal ion binding"/>
    <property type="evidence" value="ECO:0007669"/>
    <property type="project" value="InterPro"/>
</dbReference>
<evidence type="ECO:0000256" key="2">
    <source>
        <dbReference type="ARBA" id="ARBA00022741"/>
    </source>
</evidence>
<feature type="domain" description="ATP-grasp" evidence="5">
    <location>
        <begin position="108"/>
        <end position="300"/>
    </location>
</feature>
<gene>
    <name evidence="6" type="ORF">GCK47_09215</name>
</gene>
<dbReference type="RefSeq" id="WP_157350504.1">
    <property type="nucleotide sequence ID" value="NZ_WGGT01000010.1"/>
</dbReference>
<dbReference type="SUPFAM" id="SSF56059">
    <property type="entry name" value="Glutathione synthetase ATP-binding domain-like"/>
    <property type="match status" value="1"/>
</dbReference>
<dbReference type="PROSITE" id="PS50975">
    <property type="entry name" value="ATP_GRASP"/>
    <property type="match status" value="1"/>
</dbReference>
<dbReference type="InterPro" id="IPR052032">
    <property type="entry name" value="ATP-dep_AA_Ligase"/>
</dbReference>
<keyword evidence="1" id="KW-0436">Ligase</keyword>
<dbReference type="PANTHER" id="PTHR43585">
    <property type="entry name" value="FUMIPYRROLE BIOSYNTHESIS PROTEIN C"/>
    <property type="match status" value="1"/>
</dbReference>
<dbReference type="PANTHER" id="PTHR43585:SF2">
    <property type="entry name" value="ATP-GRASP ENZYME FSQD"/>
    <property type="match status" value="1"/>
</dbReference>
<comment type="caution">
    <text evidence="6">The sequence shown here is derived from an EMBL/GenBank/DDBJ whole genome shotgun (WGS) entry which is preliminary data.</text>
</comment>
<organism evidence="6 7">
    <name type="scientific">Roseburia intestinalis</name>
    <dbReference type="NCBI Taxonomy" id="166486"/>
    <lineage>
        <taxon>Bacteria</taxon>
        <taxon>Bacillati</taxon>
        <taxon>Bacillota</taxon>
        <taxon>Clostridia</taxon>
        <taxon>Lachnospirales</taxon>
        <taxon>Lachnospiraceae</taxon>
        <taxon>Roseburia</taxon>
    </lineage>
</organism>
<evidence type="ECO:0000313" key="7">
    <source>
        <dbReference type="Proteomes" id="UP000479531"/>
    </source>
</evidence>
<dbReference type="AlphaFoldDB" id="A0A6L6XFF1"/>
<dbReference type="Gene3D" id="3.30.1490.20">
    <property type="entry name" value="ATP-grasp fold, A domain"/>
    <property type="match status" value="1"/>
</dbReference>
<dbReference type="GO" id="GO:0016874">
    <property type="term" value="F:ligase activity"/>
    <property type="evidence" value="ECO:0007669"/>
    <property type="project" value="UniProtKB-KW"/>
</dbReference>
<dbReference type="Proteomes" id="UP000479531">
    <property type="component" value="Unassembled WGS sequence"/>
</dbReference>
<keyword evidence="2 4" id="KW-0547">Nucleotide-binding</keyword>
<dbReference type="Gene3D" id="3.30.470.20">
    <property type="entry name" value="ATP-grasp fold, B domain"/>
    <property type="match status" value="1"/>
</dbReference>
<dbReference type="Gene3D" id="3.40.50.20">
    <property type="match status" value="1"/>
</dbReference>
<dbReference type="Pfam" id="PF13535">
    <property type="entry name" value="ATP-grasp_4"/>
    <property type="match status" value="1"/>
</dbReference>
<dbReference type="InterPro" id="IPR013815">
    <property type="entry name" value="ATP_grasp_subdomain_1"/>
</dbReference>
<reference evidence="6 7" key="1">
    <citation type="submission" date="2019-10" db="EMBL/GenBank/DDBJ databases">
        <title>Roseburia spp. ameliorate alcoholic fatty liver via restoration of gut barrier function.</title>
        <authorList>
            <person name="Seo B."/>
            <person name="Ko G."/>
        </authorList>
    </citation>
    <scope>NUCLEOTIDE SEQUENCE [LARGE SCALE GENOMIC DNA]</scope>
    <source>
        <strain evidence="6 7">SNUG30017</strain>
    </source>
</reference>